<sequence>MAAHMDTPVHKVLEDYDLLNVSVIQNTNTINMSAAMLYRMNLCAASNVIPCTFFVAMNYRVKVYTIDTPYSPFKDPHTTLASPNARQIGGALESPYVINAIKVSRLLGKEVLVSASENGEVCIWRTEHLDEAPMVLNNEIATWGIAIHADQGLVAVSANNKIITIYNILEMTRDNPIYGASDNTSNLLGKELKIELVGHEHNIPNIDFSETGQYLASASIDQTCRVWDITTRKVVTQKKTPSVAHADEYDQWFWSAKFIKPGHFKYTVCIDKNISKAFLQRVCQGRSTSFSNLGLHHSAISPVFPTNVSNVHDLGGEEIDFSMYDVDEMDTPIWDNSLSQEEEEFMEELYELQRRHEEDYNNMEIPDTHHSTRPSSGTDESHVSEDEFTSDHDNTIFRFDAPAALSDSIEDEIQAENESESRFNRGLRDEIIQQQSQETDQGSDQLDSQEFADPEEFFDDLNADDEDEIHMWTSEAPSLPTQDDWARTIVEDNDANRDGWGDEIVSVMQNSTIDETASTIEHPLSPSSSNHEEIAQDQINTTDTPTFNMVRSPSSNIIKHTSTNNLVDNKKKSKDKQTTLREYLMISTAKDIMMMNTTTPKMSRIRAEHNIISKVDVRSDQLLSILDRINMVEWLPDLELYIAASQKGTVALLRILQVEFEGGKQACIFNNECYLPTSVLQSAPLYGMTVKRIESERFTPISYQIFLFYYSGNVLGYTISRKDCDLMIESFIV</sequence>
<dbReference type="PANTHER" id="PTHR19848:SF8">
    <property type="entry name" value="F-BOX AND WD REPEAT DOMAIN CONTAINING 7"/>
    <property type="match status" value="1"/>
</dbReference>
<organism evidence="5 6">
    <name type="scientific">Mucor saturninus</name>
    <dbReference type="NCBI Taxonomy" id="64648"/>
    <lineage>
        <taxon>Eukaryota</taxon>
        <taxon>Fungi</taxon>
        <taxon>Fungi incertae sedis</taxon>
        <taxon>Mucoromycota</taxon>
        <taxon>Mucoromycotina</taxon>
        <taxon>Mucoromycetes</taxon>
        <taxon>Mucorales</taxon>
        <taxon>Mucorineae</taxon>
        <taxon>Mucoraceae</taxon>
        <taxon>Mucor</taxon>
    </lineage>
</organism>
<feature type="compositionally biased region" description="Basic and acidic residues" evidence="4">
    <location>
        <begin position="379"/>
        <end position="394"/>
    </location>
</feature>
<feature type="region of interest" description="Disordered" evidence="4">
    <location>
        <begin position="363"/>
        <end position="394"/>
    </location>
</feature>
<dbReference type="InterPro" id="IPR019775">
    <property type="entry name" value="WD40_repeat_CS"/>
</dbReference>
<dbReference type="AlphaFoldDB" id="A0A8H7RQ94"/>
<evidence type="ECO:0000313" key="5">
    <source>
        <dbReference type="EMBL" id="KAG2213871.1"/>
    </source>
</evidence>
<name>A0A8H7RQ94_9FUNG</name>
<dbReference type="SUPFAM" id="SSF50978">
    <property type="entry name" value="WD40 repeat-like"/>
    <property type="match status" value="1"/>
</dbReference>
<dbReference type="EMBL" id="JAEPRD010000002">
    <property type="protein sequence ID" value="KAG2213871.1"/>
    <property type="molecule type" value="Genomic_DNA"/>
</dbReference>
<feature type="repeat" description="WD" evidence="3">
    <location>
        <begin position="196"/>
        <end position="237"/>
    </location>
</feature>
<dbReference type="Pfam" id="PF00400">
    <property type="entry name" value="WD40"/>
    <property type="match status" value="1"/>
</dbReference>
<evidence type="ECO:0000256" key="4">
    <source>
        <dbReference type="SAM" id="MobiDB-lite"/>
    </source>
</evidence>
<keyword evidence="2" id="KW-0677">Repeat</keyword>
<dbReference type="Proteomes" id="UP000603453">
    <property type="component" value="Unassembled WGS sequence"/>
</dbReference>
<keyword evidence="6" id="KW-1185">Reference proteome</keyword>
<dbReference type="PROSITE" id="PS50294">
    <property type="entry name" value="WD_REPEATS_REGION"/>
    <property type="match status" value="1"/>
</dbReference>
<keyword evidence="1 3" id="KW-0853">WD repeat</keyword>
<dbReference type="PROSITE" id="PS50082">
    <property type="entry name" value="WD_REPEATS_2"/>
    <property type="match status" value="1"/>
</dbReference>
<evidence type="ECO:0000313" key="6">
    <source>
        <dbReference type="Proteomes" id="UP000603453"/>
    </source>
</evidence>
<accession>A0A8H7RQ94</accession>
<dbReference type="InterPro" id="IPR036322">
    <property type="entry name" value="WD40_repeat_dom_sf"/>
</dbReference>
<evidence type="ECO:0000256" key="3">
    <source>
        <dbReference type="PROSITE-ProRule" id="PRU00221"/>
    </source>
</evidence>
<comment type="caution">
    <text evidence="5">The sequence shown here is derived from an EMBL/GenBank/DDBJ whole genome shotgun (WGS) entry which is preliminary data.</text>
</comment>
<gene>
    <name evidence="5" type="ORF">INT47_001140</name>
</gene>
<proteinExistence type="predicted"/>
<evidence type="ECO:0000256" key="1">
    <source>
        <dbReference type="ARBA" id="ARBA00022574"/>
    </source>
</evidence>
<dbReference type="Gene3D" id="2.130.10.10">
    <property type="entry name" value="YVTN repeat-like/Quinoprotein amine dehydrogenase"/>
    <property type="match status" value="1"/>
</dbReference>
<protein>
    <submittedName>
        <fullName evidence="5">Uncharacterized protein</fullName>
    </submittedName>
</protein>
<evidence type="ECO:0000256" key="2">
    <source>
        <dbReference type="ARBA" id="ARBA00022737"/>
    </source>
</evidence>
<dbReference type="SMART" id="SM00320">
    <property type="entry name" value="WD40"/>
    <property type="match status" value="4"/>
</dbReference>
<dbReference type="InterPro" id="IPR015943">
    <property type="entry name" value="WD40/YVTN_repeat-like_dom_sf"/>
</dbReference>
<reference evidence="5" key="1">
    <citation type="submission" date="2020-12" db="EMBL/GenBank/DDBJ databases">
        <title>Metabolic potential, ecology and presence of endohyphal bacteria is reflected in genomic diversity of Mucoromycotina.</title>
        <authorList>
            <person name="Muszewska A."/>
            <person name="Okrasinska A."/>
            <person name="Steczkiewicz K."/>
            <person name="Drgas O."/>
            <person name="Orlowska M."/>
            <person name="Perlinska-Lenart U."/>
            <person name="Aleksandrzak-Piekarczyk T."/>
            <person name="Szatraj K."/>
            <person name="Zielenkiewicz U."/>
            <person name="Pilsyk S."/>
            <person name="Malc E."/>
            <person name="Mieczkowski P."/>
            <person name="Kruszewska J.S."/>
            <person name="Biernat P."/>
            <person name="Pawlowska J."/>
        </authorList>
    </citation>
    <scope>NUCLEOTIDE SEQUENCE</scope>
    <source>
        <strain evidence="5">WA0000017839</strain>
    </source>
</reference>
<dbReference type="OrthoDB" id="5591786at2759"/>
<dbReference type="InterPro" id="IPR001680">
    <property type="entry name" value="WD40_rpt"/>
</dbReference>
<dbReference type="PANTHER" id="PTHR19848">
    <property type="entry name" value="WD40 REPEAT PROTEIN"/>
    <property type="match status" value="1"/>
</dbReference>
<dbReference type="PROSITE" id="PS00678">
    <property type="entry name" value="WD_REPEATS_1"/>
    <property type="match status" value="1"/>
</dbReference>